<dbReference type="AlphaFoldDB" id="A0A060CRK2"/>
<reference evidence="1" key="1">
    <citation type="journal article" date="2013" name="Environ. Microbiol.">
        <title>Seasonally variable intestinal metagenomes of the red palm weevil (Rhynchophorus ferrugineus).</title>
        <authorList>
            <person name="Jia S."/>
            <person name="Zhang X."/>
            <person name="Zhang G."/>
            <person name="Yin A."/>
            <person name="Zhang S."/>
            <person name="Li F."/>
            <person name="Wang L."/>
            <person name="Zhao D."/>
            <person name="Yun Q."/>
            <person name="Tala"/>
            <person name="Wang J."/>
            <person name="Sun G."/>
            <person name="Baabdullah M."/>
            <person name="Yu X."/>
            <person name="Hu S."/>
            <person name="Al-Mssallem I.S."/>
            <person name="Yu J."/>
        </authorList>
    </citation>
    <scope>NUCLEOTIDE SEQUENCE</scope>
</reference>
<dbReference type="EMBL" id="KF128226">
    <property type="protein sequence ID" value="AIA95591.1"/>
    <property type="molecule type" value="Genomic_DNA"/>
</dbReference>
<name>A0A060CRK2_9PSEU</name>
<protein>
    <submittedName>
        <fullName evidence="1">CAZy families GH2 protein</fullName>
    </submittedName>
</protein>
<feature type="non-terminal residue" evidence="1">
    <location>
        <position position="1"/>
    </location>
</feature>
<accession>A0A060CRK2</accession>
<sequence>EPSFYWDFHPDGPVGELGARAAIWSNLERLELFLDGCHHATLDPARSEFPSLPYPPFFADFSTIAPADLRIDGYLGADLALTRHFAAGRSHDRLALTVDDPELVVGGAD</sequence>
<organism evidence="1">
    <name type="scientific">uncultured Saccharopolyspora sp</name>
    <dbReference type="NCBI Taxonomy" id="498730"/>
    <lineage>
        <taxon>Bacteria</taxon>
        <taxon>Bacillati</taxon>
        <taxon>Actinomycetota</taxon>
        <taxon>Actinomycetes</taxon>
        <taxon>Pseudonocardiales</taxon>
        <taxon>Pseudonocardiaceae</taxon>
        <taxon>Saccharopolyspora</taxon>
        <taxon>environmental samples</taxon>
    </lineage>
</organism>
<proteinExistence type="predicted"/>
<feature type="non-terminal residue" evidence="1">
    <location>
        <position position="109"/>
    </location>
</feature>
<evidence type="ECO:0000313" key="1">
    <source>
        <dbReference type="EMBL" id="AIA95591.1"/>
    </source>
</evidence>